<keyword evidence="4" id="KW-1133">Transmembrane helix</keyword>
<evidence type="ECO:0000313" key="7">
    <source>
        <dbReference type="Proteomes" id="UP000727056"/>
    </source>
</evidence>
<evidence type="ECO:0000256" key="4">
    <source>
        <dbReference type="SAM" id="Phobius"/>
    </source>
</evidence>
<organism evidence="6 7">
    <name type="scientific">Streptomyces bohaiensis</name>
    <dbReference type="NCBI Taxonomy" id="1431344"/>
    <lineage>
        <taxon>Bacteria</taxon>
        <taxon>Bacillati</taxon>
        <taxon>Actinomycetota</taxon>
        <taxon>Actinomycetes</taxon>
        <taxon>Kitasatosporales</taxon>
        <taxon>Streptomycetaceae</taxon>
        <taxon>Streptomyces</taxon>
    </lineage>
</organism>
<feature type="transmembrane region" description="Helical" evidence="4">
    <location>
        <begin position="77"/>
        <end position="100"/>
    </location>
</feature>
<keyword evidence="1" id="KW-0479">Metal-binding</keyword>
<evidence type="ECO:0000256" key="3">
    <source>
        <dbReference type="SAM" id="MobiDB-lite"/>
    </source>
</evidence>
<accession>A0ABX1C6U7</accession>
<comment type="caution">
    <text evidence="6">The sequence shown here is derived from an EMBL/GenBank/DDBJ whole genome shotgun (WGS) entry which is preliminary data.</text>
</comment>
<feature type="region of interest" description="Disordered" evidence="3">
    <location>
        <begin position="1"/>
        <end position="43"/>
    </location>
</feature>
<feature type="transmembrane region" description="Helical" evidence="4">
    <location>
        <begin position="50"/>
        <end position="71"/>
    </location>
</feature>
<evidence type="ECO:0000256" key="1">
    <source>
        <dbReference type="ARBA" id="ARBA00022723"/>
    </source>
</evidence>
<dbReference type="Gene3D" id="3.60.21.10">
    <property type="match status" value="1"/>
</dbReference>
<proteinExistence type="predicted"/>
<evidence type="ECO:0000256" key="2">
    <source>
        <dbReference type="ARBA" id="ARBA00022801"/>
    </source>
</evidence>
<protein>
    <submittedName>
        <fullName evidence="6">Metallophosphoesterase</fullName>
    </submittedName>
</protein>
<keyword evidence="7" id="KW-1185">Reference proteome</keyword>
<evidence type="ECO:0000259" key="5">
    <source>
        <dbReference type="Pfam" id="PF00149"/>
    </source>
</evidence>
<sequence>MERHRRPDGGLSAGPSPRRLRVTETRETRPVEDPGPEPDRSSHRGLLHRVMRYLPLVAPVLLWAVPCVVLLHTGQQWPLAVTLAGTALCVLGLVGMPAAMVRGHGRRQSDGAAILGTTLLGGIWVLFTWSVLLGALLRPALAVADIGDGQDRARIVTWAVLAVSAVLLAYGLVEARRVPRVRRVEVPLPRLGPGLDGTRVVLITDTHYGPLDRARWSARVCEKVNTLEADLVCHTGDIADGTAERRRAQAAPLGTVEATRARVYVTGNHEYYSEAQGWVDLMDELGWEPLRNRHLLLERGGDTLVVAGVDDVTAEASGLDGHGAHLAGALRDTDPDHPVLLLAHQPTFVHRAAAGGVDLQLSGHTHGGQIWPFHYLVRLDQPAVAGLSRHGARTLLYTSRGTGFWGPPFRIFAPSEITLLVLRSTRTAEAARD</sequence>
<feature type="compositionally biased region" description="Basic and acidic residues" evidence="3">
    <location>
        <begin position="21"/>
        <end position="42"/>
    </location>
</feature>
<feature type="transmembrane region" description="Helical" evidence="4">
    <location>
        <begin position="155"/>
        <end position="173"/>
    </location>
</feature>
<keyword evidence="2" id="KW-0378">Hydrolase</keyword>
<keyword evidence="4" id="KW-0472">Membrane</keyword>
<dbReference type="Proteomes" id="UP000727056">
    <property type="component" value="Unassembled WGS sequence"/>
</dbReference>
<reference evidence="6 7" key="1">
    <citation type="submission" date="2020-03" db="EMBL/GenBank/DDBJ databases">
        <title>Draft genome of Streptomyces sp. ventii, isolated from the Axial Seamount in the Pacific Ocean, and resequencing of the two type strains Streptomyces lonarensis strain NCL 716 and Streptomyces bohaiensis strain 11A07.</title>
        <authorList>
            <person name="Loughran R.M."/>
            <person name="Pfannmuller K.M."/>
            <person name="Wasson B.J."/>
            <person name="Deadmond M.C."/>
            <person name="Paddock B.E."/>
            <person name="Koyack M.J."/>
            <person name="Gallegos D.A."/>
            <person name="Mitchell E.A."/>
            <person name="Ushijima B."/>
            <person name="Saw J.H."/>
            <person name="Mcphail K.L."/>
            <person name="Videau P."/>
        </authorList>
    </citation>
    <scope>NUCLEOTIDE SEQUENCE [LARGE SCALE GENOMIC DNA]</scope>
    <source>
        <strain evidence="6 7">11A07</strain>
    </source>
</reference>
<evidence type="ECO:0000313" key="6">
    <source>
        <dbReference type="EMBL" id="NJQ14894.1"/>
    </source>
</evidence>
<name>A0ABX1C6U7_9ACTN</name>
<dbReference type="PANTHER" id="PTHR31302">
    <property type="entry name" value="TRANSMEMBRANE PROTEIN WITH METALLOPHOSPHOESTERASE DOMAIN-RELATED"/>
    <property type="match status" value="1"/>
</dbReference>
<dbReference type="InterPro" id="IPR051158">
    <property type="entry name" value="Metallophosphoesterase_sf"/>
</dbReference>
<dbReference type="PANTHER" id="PTHR31302:SF31">
    <property type="entry name" value="PHOSPHODIESTERASE YAEI"/>
    <property type="match status" value="1"/>
</dbReference>
<dbReference type="CDD" id="cd07385">
    <property type="entry name" value="MPP_YkuE_C"/>
    <property type="match status" value="1"/>
</dbReference>
<gene>
    <name evidence="6" type="ORF">HCN52_08035</name>
</gene>
<feature type="domain" description="Calcineurin-like phosphoesterase" evidence="5">
    <location>
        <begin position="199"/>
        <end position="367"/>
    </location>
</feature>
<keyword evidence="4" id="KW-0812">Transmembrane</keyword>
<dbReference type="EMBL" id="JAAVJC010000043">
    <property type="protein sequence ID" value="NJQ14894.1"/>
    <property type="molecule type" value="Genomic_DNA"/>
</dbReference>
<dbReference type="InterPro" id="IPR004843">
    <property type="entry name" value="Calcineurin-like_PHP"/>
</dbReference>
<dbReference type="SUPFAM" id="SSF56300">
    <property type="entry name" value="Metallo-dependent phosphatases"/>
    <property type="match status" value="1"/>
</dbReference>
<dbReference type="Pfam" id="PF00149">
    <property type="entry name" value="Metallophos"/>
    <property type="match status" value="1"/>
</dbReference>
<feature type="transmembrane region" description="Helical" evidence="4">
    <location>
        <begin position="112"/>
        <end position="135"/>
    </location>
</feature>
<dbReference type="InterPro" id="IPR029052">
    <property type="entry name" value="Metallo-depent_PP-like"/>
</dbReference>